<name>A0A1S1V9A5_9FIRM</name>
<evidence type="ECO:0000256" key="6">
    <source>
        <dbReference type="SAM" id="MobiDB-lite"/>
    </source>
</evidence>
<keyword evidence="4 7" id="KW-0472">Membrane</keyword>
<dbReference type="InterPro" id="IPR010445">
    <property type="entry name" value="LapA_dom"/>
</dbReference>
<evidence type="ECO:0000256" key="7">
    <source>
        <dbReference type="SAM" id="Phobius"/>
    </source>
</evidence>
<evidence type="ECO:0000259" key="8">
    <source>
        <dbReference type="Pfam" id="PF06305"/>
    </source>
</evidence>
<evidence type="ECO:0000256" key="4">
    <source>
        <dbReference type="ARBA" id="ARBA00023136"/>
    </source>
</evidence>
<keyword evidence="2 7" id="KW-0812">Transmembrane</keyword>
<reference evidence="9 10" key="1">
    <citation type="submission" date="2016-09" db="EMBL/GenBank/DDBJ databases">
        <title>Genome sequence of Eubacterium angustum.</title>
        <authorList>
            <person name="Poehlein A."/>
            <person name="Daniel R."/>
        </authorList>
    </citation>
    <scope>NUCLEOTIDE SEQUENCE [LARGE SCALE GENOMIC DNA]</scope>
    <source>
        <strain evidence="9 10">DSM 1989</strain>
    </source>
</reference>
<accession>A0A1S1V9A5</accession>
<evidence type="ECO:0000313" key="9">
    <source>
        <dbReference type="EMBL" id="OHW63201.1"/>
    </source>
</evidence>
<proteinExistence type="predicted"/>
<dbReference type="EMBL" id="MKIE01000001">
    <property type="protein sequence ID" value="OHW63201.1"/>
    <property type="molecule type" value="Genomic_DNA"/>
</dbReference>
<dbReference type="STRING" id="39480.EUAN_00650"/>
<keyword evidence="3 7" id="KW-1133">Transmembrane helix</keyword>
<organism evidence="9 10">
    <name type="scientific">Andreesenia angusta</name>
    <dbReference type="NCBI Taxonomy" id="39480"/>
    <lineage>
        <taxon>Bacteria</taxon>
        <taxon>Bacillati</taxon>
        <taxon>Bacillota</taxon>
        <taxon>Tissierellia</taxon>
        <taxon>Tissierellales</taxon>
        <taxon>Gottschalkiaceae</taxon>
        <taxon>Andreesenia</taxon>
    </lineage>
</organism>
<dbReference type="RefSeq" id="WP_071060523.1">
    <property type="nucleotide sequence ID" value="NZ_MKIE01000001.1"/>
</dbReference>
<evidence type="ECO:0000256" key="2">
    <source>
        <dbReference type="ARBA" id="ARBA00022692"/>
    </source>
</evidence>
<dbReference type="Proteomes" id="UP000180254">
    <property type="component" value="Unassembled WGS sequence"/>
</dbReference>
<feature type="domain" description="Lipopolysaccharide assembly protein A" evidence="8">
    <location>
        <begin position="21"/>
        <end position="83"/>
    </location>
</feature>
<dbReference type="CDD" id="cd14686">
    <property type="entry name" value="bZIP"/>
    <property type="match status" value="1"/>
</dbReference>
<sequence>MQWKFVVSLVSALLVAVFAIQNSDPVDIKFLVAGANISQALVILISASLGAVVAIFLGLLKQFSLKKSIREKSKRIQNLESEIASLRDENRALSESLNATGTPHLALESMPGKSPESSNLEHKED</sequence>
<protein>
    <recommendedName>
        <fullName evidence="8">Lipopolysaccharide assembly protein A domain-containing protein</fullName>
    </recommendedName>
</protein>
<keyword evidence="5" id="KW-0175">Coiled coil</keyword>
<evidence type="ECO:0000256" key="5">
    <source>
        <dbReference type="SAM" id="Coils"/>
    </source>
</evidence>
<dbReference type="PANTHER" id="PTHR41335">
    <property type="entry name" value="MEMBRANE PROTEIN-RELATED"/>
    <property type="match status" value="1"/>
</dbReference>
<dbReference type="AlphaFoldDB" id="A0A1S1V9A5"/>
<gene>
    <name evidence="9" type="ORF">EUAN_00650</name>
</gene>
<evidence type="ECO:0000313" key="10">
    <source>
        <dbReference type="Proteomes" id="UP000180254"/>
    </source>
</evidence>
<evidence type="ECO:0000256" key="3">
    <source>
        <dbReference type="ARBA" id="ARBA00022989"/>
    </source>
</evidence>
<keyword evidence="10" id="KW-1185">Reference proteome</keyword>
<dbReference type="PANTHER" id="PTHR41335:SF1">
    <property type="entry name" value="MEMBRANE PROTEIN"/>
    <property type="match status" value="1"/>
</dbReference>
<feature type="coiled-coil region" evidence="5">
    <location>
        <begin position="69"/>
        <end position="96"/>
    </location>
</feature>
<dbReference type="GO" id="GO:0005886">
    <property type="term" value="C:plasma membrane"/>
    <property type="evidence" value="ECO:0007669"/>
    <property type="project" value="InterPro"/>
</dbReference>
<comment type="caution">
    <text evidence="9">The sequence shown here is derived from an EMBL/GenBank/DDBJ whole genome shotgun (WGS) entry which is preliminary data.</text>
</comment>
<keyword evidence="1" id="KW-1003">Cell membrane</keyword>
<dbReference type="Pfam" id="PF06305">
    <property type="entry name" value="LapA_dom"/>
    <property type="match status" value="1"/>
</dbReference>
<feature type="region of interest" description="Disordered" evidence="6">
    <location>
        <begin position="101"/>
        <end position="125"/>
    </location>
</feature>
<evidence type="ECO:0000256" key="1">
    <source>
        <dbReference type="ARBA" id="ARBA00022475"/>
    </source>
</evidence>
<feature type="transmembrane region" description="Helical" evidence="7">
    <location>
        <begin position="35"/>
        <end position="60"/>
    </location>
</feature>